<evidence type="ECO:0000313" key="2">
    <source>
        <dbReference type="Proteomes" id="UP001177260"/>
    </source>
</evidence>
<organism evidence="1 2">
    <name type="scientific">Aspergillus melleus</name>
    <dbReference type="NCBI Taxonomy" id="138277"/>
    <lineage>
        <taxon>Eukaryota</taxon>
        <taxon>Fungi</taxon>
        <taxon>Dikarya</taxon>
        <taxon>Ascomycota</taxon>
        <taxon>Pezizomycotina</taxon>
        <taxon>Eurotiomycetes</taxon>
        <taxon>Eurotiomycetidae</taxon>
        <taxon>Eurotiales</taxon>
        <taxon>Aspergillaceae</taxon>
        <taxon>Aspergillus</taxon>
        <taxon>Aspergillus subgen. Circumdati</taxon>
    </lineage>
</organism>
<accession>A0ACC3BHB8</accession>
<keyword evidence="2" id="KW-1185">Reference proteome</keyword>
<protein>
    <submittedName>
        <fullName evidence="1">Uncharacterized protein</fullName>
    </submittedName>
</protein>
<comment type="caution">
    <text evidence="1">The sequence shown here is derived from an EMBL/GenBank/DDBJ whole genome shotgun (WGS) entry which is preliminary data.</text>
</comment>
<proteinExistence type="predicted"/>
<sequence>MPAKQVVVSSGRPQKGLFASAYDEITHPENATVVRSLLVFGAGVAFLHSSLGELLLPPLHPDADKTAVKMMTAKRKLHNADGYEDGRVAKRNSLDYDTHTPWLPDARPPREWRTLGTRAVQPSLPLENMVSAVRDLIDPDFDPLIAILDDEPRFLKPLPTRIAPEDLEFLRFRGALSTPESGLRNELLRCYIKWVHSFMPVLNLQEFLRCIAQNDPDGNISLLLFQAVMFVATAFVDLKHLQDAGYATRKSARSAFYTRLRLLYSLDCEEDRIVILQTLLLMTYWTDHVNHPNRDIWDWMGVCNTQAQSIGLNRDPSPASQMDVRTKRLRTRIWWCMFARDRLIAMGLRRPTQVNEGTSNIPMLNHDDFDFEPFHPSVIDLFRCRQLEDVSHQKRLATMFIEKTKLCQCIGRVLFAQYSTSQCLFGMTNRTTITLIPRQASESEMARCSQRLDSWLNSLPKDAQYIPASKNNFKDGEDVLLLHGAMVRMLYHATISALHRPWALLSNKDQTRSRIQLADRARSKMQDAAIGITHIIQGLNQLNLTRFLPQSGVTVIIPAAVAHLANIMSANPAVREASLHNFQRCVQVLQGLKDIYPAADMEVANIEAAVRLQVDSTSTFLKIMQYSHSTNTNNHQAAESPPRKLSTVSTVQTLSPTEDPWGSPRDERAQFNRPQHTNCGRSHSTSQEHNPSRKKFSTASTTTNGFLSPEKEQPESTPSNSNNLNDHFNSTLPPSGSPYEDTNPFLRTDLFDFDIEPDFSLPNNNNDNNNNTTPNHLLFGLDWVQNLLRDPDDNPEPNPEPELNFNYPSSPIEDHTRDMFSFSDKQEPRSPGHNNTDITGDLDKDLGLNSGDELFG</sequence>
<dbReference type="EMBL" id="JAOPJF010000002">
    <property type="protein sequence ID" value="KAK1150032.1"/>
    <property type="molecule type" value="Genomic_DNA"/>
</dbReference>
<name>A0ACC3BHB8_9EURO</name>
<reference evidence="1 2" key="1">
    <citation type="journal article" date="2023" name="ACS Omega">
        <title>Identification of the Neoaspergillic Acid Biosynthesis Gene Cluster by Establishing an In Vitro CRISPR-Ribonucleoprotein Genetic System in Aspergillus melleus.</title>
        <authorList>
            <person name="Yuan B."/>
            <person name="Grau M.F."/>
            <person name="Murata R.M."/>
            <person name="Torok T."/>
            <person name="Venkateswaran K."/>
            <person name="Stajich J.E."/>
            <person name="Wang C.C.C."/>
        </authorList>
    </citation>
    <scope>NUCLEOTIDE SEQUENCE [LARGE SCALE GENOMIC DNA]</scope>
    <source>
        <strain evidence="1 2">IMV 1140</strain>
    </source>
</reference>
<dbReference type="Proteomes" id="UP001177260">
    <property type="component" value="Unassembled WGS sequence"/>
</dbReference>
<gene>
    <name evidence="1" type="ORF">N8T08_003590</name>
</gene>
<evidence type="ECO:0000313" key="1">
    <source>
        <dbReference type="EMBL" id="KAK1150032.1"/>
    </source>
</evidence>